<dbReference type="InterPro" id="IPR031329">
    <property type="entry name" value="NEUT/ALK_ceramidase_N"/>
</dbReference>
<feature type="chain" id="PRO_5042275979" evidence="1">
    <location>
        <begin position="32"/>
        <end position="439"/>
    </location>
</feature>
<dbReference type="KEGG" id="slom:PXH66_17130"/>
<evidence type="ECO:0000313" key="3">
    <source>
        <dbReference type="EMBL" id="WED64063.1"/>
    </source>
</evidence>
<feature type="signal peptide" evidence="1">
    <location>
        <begin position="1"/>
        <end position="31"/>
    </location>
</feature>
<feature type="domain" description="Neutral/alkaline non-lysosomal ceramidase N-terminal" evidence="2">
    <location>
        <begin position="50"/>
        <end position="258"/>
    </location>
</feature>
<accession>A0AAE9ZZ88</accession>
<proteinExistence type="predicted"/>
<dbReference type="AlphaFoldDB" id="A0AAE9ZZ88"/>
<dbReference type="EMBL" id="CP119075">
    <property type="protein sequence ID" value="WED64063.1"/>
    <property type="molecule type" value="Genomic_DNA"/>
</dbReference>
<keyword evidence="4" id="KW-1185">Reference proteome</keyword>
<evidence type="ECO:0000256" key="1">
    <source>
        <dbReference type="SAM" id="SignalP"/>
    </source>
</evidence>
<dbReference type="Proteomes" id="UP001218638">
    <property type="component" value="Chromosome"/>
</dbReference>
<keyword evidence="1" id="KW-0732">Signal</keyword>
<organism evidence="3 4">
    <name type="scientific">Synoicihabitans lomoniglobus</name>
    <dbReference type="NCBI Taxonomy" id="2909285"/>
    <lineage>
        <taxon>Bacteria</taxon>
        <taxon>Pseudomonadati</taxon>
        <taxon>Verrucomicrobiota</taxon>
        <taxon>Opitutia</taxon>
        <taxon>Opitutales</taxon>
        <taxon>Opitutaceae</taxon>
        <taxon>Synoicihabitans</taxon>
    </lineage>
</organism>
<reference evidence="3" key="1">
    <citation type="submission" date="2023-03" db="EMBL/GenBank/DDBJ databases">
        <title>Lomoglobus Profundus gen. nov., sp. nov., a novel member of the phylum Verrucomicrobia, isolated from deep-marine sediment of South China Sea.</title>
        <authorList>
            <person name="Ahmad T."/>
            <person name="Ishaq S.E."/>
            <person name="Wang F."/>
        </authorList>
    </citation>
    <scope>NUCLEOTIDE SEQUENCE</scope>
    <source>
        <strain evidence="3">LMO-M01</strain>
    </source>
</reference>
<dbReference type="RefSeq" id="WP_330930064.1">
    <property type="nucleotide sequence ID" value="NZ_CP119075.1"/>
</dbReference>
<name>A0AAE9ZZ88_9BACT</name>
<sequence>MTLPSIRFNRNRRRLVVATAVCSLLAGTVRGGPLRAAAVTIDITPDQPKMLGGYGPRESTGVHDPIHHRVLVLNDGEHEWVLASSEFCVMSPELYETAAVRLATEQGVDRLGFWWTLTHTHSAPEIGPPGMAEVYLPDRYDHAVDETYTTEIVDALLAAIAEARAKVQPARIGWGWGESRANINRRARDVDGSVRLGMNPDGPVDRRIGLLRVESTSGDLIAHVANYAIHGTVLGGQSKVISGDAPGVVSAYVEAQTGAPMLFVNGAAGDVAPLYSVYPNPRAGHLSEFRFLLGDRILSAAAEIAVKHSEVHLDLEEIVVDLPGRSGLELTESLQVFGGRDSAGKESVRLPVRLLRFGEDVAIWSAPLELFSEVALEVRARSSAEHTFYFGYTNGWLGYLLTDEELPLGGYEPRVSPFGPGAAPKLAHQVSQYLEGDSN</sequence>
<gene>
    <name evidence="3" type="ORF">PXH66_17130</name>
</gene>
<protein>
    <submittedName>
        <fullName evidence="3">Neutral/alkaline non-lysosomal ceramidase N-terminal domain-containing protein</fullName>
    </submittedName>
</protein>
<dbReference type="Pfam" id="PF04734">
    <property type="entry name" value="Ceramidase_alk"/>
    <property type="match status" value="1"/>
</dbReference>
<evidence type="ECO:0000313" key="4">
    <source>
        <dbReference type="Proteomes" id="UP001218638"/>
    </source>
</evidence>
<evidence type="ECO:0000259" key="2">
    <source>
        <dbReference type="Pfam" id="PF04734"/>
    </source>
</evidence>